<name>A0ABR4E7H9_9PEZI</name>
<organism evidence="1 2">
    <name type="scientific">Diaporthe vaccinii</name>
    <dbReference type="NCBI Taxonomy" id="105482"/>
    <lineage>
        <taxon>Eukaryota</taxon>
        <taxon>Fungi</taxon>
        <taxon>Dikarya</taxon>
        <taxon>Ascomycota</taxon>
        <taxon>Pezizomycotina</taxon>
        <taxon>Sordariomycetes</taxon>
        <taxon>Sordariomycetidae</taxon>
        <taxon>Diaporthales</taxon>
        <taxon>Diaporthaceae</taxon>
        <taxon>Diaporthe</taxon>
        <taxon>Diaporthe eres species complex</taxon>
    </lineage>
</organism>
<proteinExistence type="predicted"/>
<gene>
    <name evidence="1" type="ORF">FJTKL_14490</name>
</gene>
<dbReference type="Proteomes" id="UP001600888">
    <property type="component" value="Unassembled WGS sequence"/>
</dbReference>
<keyword evidence="2" id="KW-1185">Reference proteome</keyword>
<dbReference type="EMBL" id="JBAWTH010000087">
    <property type="protein sequence ID" value="KAL2278390.1"/>
    <property type="molecule type" value="Genomic_DNA"/>
</dbReference>
<reference evidence="1 2" key="1">
    <citation type="submission" date="2024-03" db="EMBL/GenBank/DDBJ databases">
        <title>A high-quality draft genome sequence of Diaporthe vaccinii, a causative agent of upright dieback and viscid rot disease in cranberry plants.</title>
        <authorList>
            <person name="Sarrasin M."/>
            <person name="Lang B.F."/>
            <person name="Burger G."/>
        </authorList>
    </citation>
    <scope>NUCLEOTIDE SEQUENCE [LARGE SCALE GENOMIC DNA]</scope>
    <source>
        <strain evidence="1 2">IS7</strain>
    </source>
</reference>
<evidence type="ECO:0000313" key="2">
    <source>
        <dbReference type="Proteomes" id="UP001600888"/>
    </source>
</evidence>
<sequence>MEKIAGLAACRSWFKLILQARPFIRSIQFYIPILSHPEHLWLWNITRLRSSCHWLLPAHARPPICFSPPSHSRRPSSPA</sequence>
<evidence type="ECO:0000313" key="1">
    <source>
        <dbReference type="EMBL" id="KAL2278390.1"/>
    </source>
</evidence>
<accession>A0ABR4E7H9</accession>
<comment type="caution">
    <text evidence="1">The sequence shown here is derived from an EMBL/GenBank/DDBJ whole genome shotgun (WGS) entry which is preliminary data.</text>
</comment>
<protein>
    <submittedName>
        <fullName evidence="1">Uncharacterized protein</fullName>
    </submittedName>
</protein>